<dbReference type="Proteomes" id="UP000256718">
    <property type="component" value="Unassembled WGS sequence"/>
</dbReference>
<feature type="compositionally biased region" description="Polar residues" evidence="1">
    <location>
        <begin position="316"/>
        <end position="325"/>
    </location>
</feature>
<dbReference type="Gene3D" id="3.40.570.10">
    <property type="entry name" value="Extracellular Endonuclease, subunit A"/>
    <property type="match status" value="1"/>
</dbReference>
<keyword evidence="4" id="KW-0378">Hydrolase</keyword>
<feature type="chain" id="PRO_5044016783" evidence="2">
    <location>
        <begin position="28"/>
        <end position="354"/>
    </location>
</feature>
<dbReference type="GO" id="GO:0004519">
    <property type="term" value="F:endonuclease activity"/>
    <property type="evidence" value="ECO:0007669"/>
    <property type="project" value="UniProtKB-KW"/>
</dbReference>
<feature type="region of interest" description="Disordered" evidence="1">
    <location>
        <begin position="265"/>
        <end position="354"/>
    </location>
</feature>
<dbReference type="EMBL" id="QHGZ01000133">
    <property type="protein sequence ID" value="RDY82753.1"/>
    <property type="molecule type" value="Genomic_DNA"/>
</dbReference>
<evidence type="ECO:0000313" key="5">
    <source>
        <dbReference type="Proteomes" id="UP000256718"/>
    </source>
</evidence>
<dbReference type="RefSeq" id="WP_000823922.1">
    <property type="nucleotide sequence ID" value="NZ_CAXOLC010000017.1"/>
</dbReference>
<dbReference type="GO" id="GO:0016787">
    <property type="term" value="F:hydrolase activity"/>
    <property type="evidence" value="ECO:0007669"/>
    <property type="project" value="InterPro"/>
</dbReference>
<feature type="compositionally biased region" description="Basic and acidic residues" evidence="1">
    <location>
        <begin position="265"/>
        <end position="315"/>
    </location>
</feature>
<gene>
    <name evidence="4" type="ORF">C4618_05225</name>
</gene>
<keyword evidence="4" id="KW-0255">Endonuclease</keyword>
<proteinExistence type="predicted"/>
<dbReference type="InterPro" id="IPR001604">
    <property type="entry name" value="Endo_G_ENPP1-like_dom"/>
</dbReference>
<dbReference type="GO" id="GO:0046872">
    <property type="term" value="F:metal ion binding"/>
    <property type="evidence" value="ECO:0007669"/>
    <property type="project" value="InterPro"/>
</dbReference>
<dbReference type="AlphaFoldDB" id="A0A0G9JEY7"/>
<feature type="domain" description="DNA/RNA non-specific endonuclease/pyrophosphatase/phosphodiesterase" evidence="3">
    <location>
        <begin position="51"/>
        <end position="245"/>
    </location>
</feature>
<evidence type="ECO:0000313" key="4">
    <source>
        <dbReference type="EMBL" id="RDY82753.1"/>
    </source>
</evidence>
<dbReference type="InterPro" id="IPR044927">
    <property type="entry name" value="Endonuclea_NS_2"/>
</dbReference>
<feature type="signal peptide" evidence="2">
    <location>
        <begin position="1"/>
        <end position="27"/>
    </location>
</feature>
<sequence length="354" mass="40896">MKRKQFIKLGIATLLTVISLYTPINLATNHTTENIVTAQEYKTKENGTLPFKHKRQLVLGELDDKGRATFAHIQLKVKDEPKKKRVKRLKTTPVGWHNFKFYYNDGTQKAWLMSRGRLICHQFSGLNNERKNLVLMTNWLNTGNYNSTNSSNPESMLFYEKQLKTWLSTHKNYYLDYKVTPIYQNNELIPRKIELKYVGIDKTGKLLPIFIGNKSTQDQFGISTVTLENTSPNATIDYLSGKAQNTVLSAKEQRKLIAKHEEEKRLAEKKAEEEKAAAETQKKLEEEQARLAAEAQRKQEEEQARLAAETQKKQETLVQEQTSQGYKRDYRGRWHRPNGQYASKAEIAAAGLQW</sequence>
<evidence type="ECO:0000256" key="1">
    <source>
        <dbReference type="SAM" id="MobiDB-lite"/>
    </source>
</evidence>
<organism evidence="4 5">
    <name type="scientific">Streptococcus agalactiae</name>
    <dbReference type="NCBI Taxonomy" id="1311"/>
    <lineage>
        <taxon>Bacteria</taxon>
        <taxon>Bacillati</taxon>
        <taxon>Bacillota</taxon>
        <taxon>Bacilli</taxon>
        <taxon>Lactobacillales</taxon>
        <taxon>Streptococcaceae</taxon>
        <taxon>Streptococcus</taxon>
    </lineage>
</organism>
<comment type="caution">
    <text evidence="4">The sequence shown here is derived from an EMBL/GenBank/DDBJ whole genome shotgun (WGS) entry which is preliminary data.</text>
</comment>
<evidence type="ECO:0000256" key="2">
    <source>
        <dbReference type="SAM" id="SignalP"/>
    </source>
</evidence>
<dbReference type="InterPro" id="IPR044929">
    <property type="entry name" value="DNA/RNA_non-sp_Endonuclease_sf"/>
</dbReference>
<dbReference type="SMART" id="SM00892">
    <property type="entry name" value="Endonuclease_NS"/>
    <property type="match status" value="1"/>
</dbReference>
<reference evidence="4 5" key="1">
    <citation type="journal article" date="2018" name="Emerg. Microbes Infect.">
        <title>Phenotypic and molecular analysis of nontypeable Group B streptococci: identification of cps2a and hybrid cps2a/cps5 Group B streptococcal capsule gene clusters.</title>
        <authorList>
            <person name="Alhhazmi A."/>
            <person name="Tyrrell G.J."/>
        </authorList>
    </citation>
    <scope>NUCLEOTIDE SEQUENCE [LARGE SCALE GENOMIC DNA]</scope>
    <source>
        <strain evidence="4 5">PLGBS17</strain>
    </source>
</reference>
<keyword evidence="4" id="KW-0540">Nuclease</keyword>
<accession>A0A0G9JEY7</accession>
<name>A0A0G9JEY7_STRAG</name>
<evidence type="ECO:0000259" key="3">
    <source>
        <dbReference type="SMART" id="SM00892"/>
    </source>
</evidence>
<protein>
    <submittedName>
        <fullName evidence="4">Endonuclease</fullName>
    </submittedName>
</protein>
<dbReference type="GO" id="GO:0003676">
    <property type="term" value="F:nucleic acid binding"/>
    <property type="evidence" value="ECO:0007669"/>
    <property type="project" value="InterPro"/>
</dbReference>
<keyword evidence="2" id="KW-0732">Signal</keyword>
<dbReference type="Pfam" id="PF13930">
    <property type="entry name" value="Endonuclea_NS_2"/>
    <property type="match status" value="1"/>
</dbReference>